<reference evidence="4 5" key="1">
    <citation type="submission" date="2018-08" db="EMBL/GenBank/DDBJ databases">
        <title>Recombination of ecologically and evolutionarily significant loci maintains genetic cohesion in the Pseudomonas syringae species complex.</title>
        <authorList>
            <person name="Dillon M."/>
            <person name="Thakur S."/>
            <person name="Almeida R.N.D."/>
            <person name="Weir B.S."/>
            <person name="Guttman D.S."/>
        </authorList>
    </citation>
    <scope>NUCLEOTIDE SEQUENCE [LARGE SCALE GENOMIC DNA]</scope>
    <source>
        <strain evidence="4 5">ICMP 3555</strain>
    </source>
</reference>
<dbReference type="GO" id="GO:0042952">
    <property type="term" value="P:beta-ketoadipate pathway"/>
    <property type="evidence" value="ECO:0007669"/>
    <property type="project" value="UniProtKB-UniPathway"/>
</dbReference>
<comment type="pathway">
    <text evidence="2">Aromatic compound metabolism; beta-ketoadipate pathway; acetyl-CoA and succinyl-CoA from 3-oxoadipate: step 1/2.</text>
</comment>
<dbReference type="Gene3D" id="3.30.30.40">
    <property type="match status" value="1"/>
</dbReference>
<dbReference type="PANTHER" id="PTHR43293">
    <property type="entry name" value="ACETATE COA-TRANSFERASE YDIF"/>
    <property type="match status" value="1"/>
</dbReference>
<evidence type="ECO:0000313" key="4">
    <source>
        <dbReference type="EMBL" id="RMP01688.1"/>
    </source>
</evidence>
<comment type="catalytic activity">
    <reaction evidence="1">
        <text>3-oxoadipate + succinyl-CoA = 3-oxoadipyl-CoA + succinate</text>
        <dbReference type="Rhea" id="RHEA:12048"/>
        <dbReference type="ChEBI" id="CHEBI:15775"/>
        <dbReference type="ChEBI" id="CHEBI:30031"/>
        <dbReference type="ChEBI" id="CHEBI:57292"/>
        <dbReference type="ChEBI" id="CHEBI:57348"/>
        <dbReference type="EC" id="2.8.3.6"/>
    </reaction>
</comment>
<keyword evidence="5" id="KW-1185">Reference proteome</keyword>
<name>A0A3M4A440_PSEMA</name>
<accession>A0A3M4A440</accession>
<dbReference type="Pfam" id="PF01144">
    <property type="entry name" value="CoA_trans"/>
    <property type="match status" value="1"/>
</dbReference>
<dbReference type="InterPro" id="IPR037171">
    <property type="entry name" value="NagB/RpiA_transferase-like"/>
</dbReference>
<dbReference type="PANTHER" id="PTHR43293:SF3">
    <property type="entry name" value="CHOLESTEROL RING-CLEAVING HYDROLASE IPDB SUBUNIT"/>
    <property type="match status" value="1"/>
</dbReference>
<dbReference type="EMBL" id="RBQF01000364">
    <property type="protein sequence ID" value="RMP01688.1"/>
    <property type="molecule type" value="Genomic_DNA"/>
</dbReference>
<dbReference type="GO" id="GO:0047569">
    <property type="term" value="F:3-oxoadipate CoA-transferase activity"/>
    <property type="evidence" value="ECO:0007669"/>
    <property type="project" value="UniProtKB-EC"/>
</dbReference>
<comment type="caution">
    <text evidence="4">The sequence shown here is derived from an EMBL/GenBank/DDBJ whole genome shotgun (WGS) entry which is preliminary data.</text>
</comment>
<dbReference type="AlphaFoldDB" id="A0A3M4A440"/>
<dbReference type="Gene3D" id="3.40.1080.10">
    <property type="entry name" value="Glutaconate Coenzyme A-transferase"/>
    <property type="match status" value="1"/>
</dbReference>
<dbReference type="EC" id="2.8.3.6" evidence="3"/>
<dbReference type="SUPFAM" id="SSF100950">
    <property type="entry name" value="NagB/RpiA/CoA transferase-like"/>
    <property type="match status" value="1"/>
</dbReference>
<evidence type="ECO:0000256" key="2">
    <source>
        <dbReference type="ARBA" id="ARBA00005114"/>
    </source>
</evidence>
<dbReference type="Proteomes" id="UP000276587">
    <property type="component" value="Unassembled WGS sequence"/>
</dbReference>
<evidence type="ECO:0000256" key="1">
    <source>
        <dbReference type="ARBA" id="ARBA00001447"/>
    </source>
</evidence>
<sequence>MFDNRTLSRLSDCLARFPGLIFKHFGATSAPFSIHTGSPNPMAEILALRDAVKQFVNDGDTVALEGFTHLIPTAAGHEIIRQGKKDLTLVRMTPDLIYDQLIGAGCARKLIFSWGGNPGVGSLHRLRDAVEKQWPQPLEIEEHSHADLANAYVAGASGLPFAVLRAYAGSDLPKVNPLIKTVTCPFTGEVLAAVPSVRPDVTVIHAQKADRKGNVLLWGILGVQKEAALAAKRCIVTVEEIVDDLNAPMNSCVLPTWALTAVCHVPGGAHPSYAHGYNERDNRFYQAWDPIARDRGTFTAWINEYIHGTADFTEFQAKLATAQEAK</sequence>
<dbReference type="InterPro" id="IPR004165">
    <property type="entry name" value="CoA_trans_fam_I"/>
</dbReference>
<dbReference type="UniPathway" id="UPA00157">
    <property type="reaction ID" value="UER00262"/>
</dbReference>
<dbReference type="SMART" id="SM00882">
    <property type="entry name" value="CoA_trans"/>
    <property type="match status" value="1"/>
</dbReference>
<protein>
    <recommendedName>
        <fullName evidence="3">3-oxoadipate CoA-transferase</fullName>
        <ecNumber evidence="3">2.8.3.6</ecNumber>
    </recommendedName>
</protein>
<evidence type="ECO:0000313" key="5">
    <source>
        <dbReference type="Proteomes" id="UP000276587"/>
    </source>
</evidence>
<proteinExistence type="predicted"/>
<gene>
    <name evidence="4" type="ORF">ALQ29_100187</name>
</gene>
<organism evidence="4 5">
    <name type="scientific">Pseudomonas marginalis pv. marginalis</name>
    <dbReference type="NCBI Taxonomy" id="97473"/>
    <lineage>
        <taxon>Bacteria</taxon>
        <taxon>Pseudomonadati</taxon>
        <taxon>Pseudomonadota</taxon>
        <taxon>Gammaproteobacteria</taxon>
        <taxon>Pseudomonadales</taxon>
        <taxon>Pseudomonadaceae</taxon>
        <taxon>Pseudomonas</taxon>
    </lineage>
</organism>
<evidence type="ECO:0000256" key="3">
    <source>
        <dbReference type="ARBA" id="ARBA00012492"/>
    </source>
</evidence>